<evidence type="ECO:0000313" key="3">
    <source>
        <dbReference type="EMBL" id="OHA22822.1"/>
    </source>
</evidence>
<dbReference type="Pfam" id="PF00534">
    <property type="entry name" value="Glycos_transf_1"/>
    <property type="match status" value="1"/>
</dbReference>
<dbReference type="PANTHER" id="PTHR12526">
    <property type="entry name" value="GLYCOSYLTRANSFERASE"/>
    <property type="match status" value="1"/>
</dbReference>
<dbReference type="InterPro" id="IPR001296">
    <property type="entry name" value="Glyco_trans_1"/>
</dbReference>
<sequence length="397" mass="44913">MKKKILYIITKSNFGGAQRYVFDLATSLPENEFEPIVALGGSGESKAKPGLLYNKLEESGIRTILVKNFMRDISFFKEPLVFFELYKIIKREKPDVVHLNSSKAGGVGALACRLVTLFSFLGARTDRLEPKIIFTAHGWAFKESRKNYQRLIIYFLSWFTVYLSHKTIVVSEDDLVRAPKFLTSNRLILIHNGISPITYRDRDDARKIIFGEAIISERNLAIGTIAELHPNKGLRYALEAIAEIKKQKADNDHPIIFGIIGEGEQRQKLENEVKKLALQNFVFFTGYKNNAGELLSAFDIFLLPSLKEGLPYTILEAGSVGLPVVATNVGGAKDVIVDMETGILIRPAAIKEISYALRFFEQNPDKILEFGGKLKRRISEEFSLKKMLERTQEIYKQ</sequence>
<gene>
    <name evidence="3" type="ORF">A3C72_02825</name>
</gene>
<dbReference type="SUPFAM" id="SSF53756">
    <property type="entry name" value="UDP-Glycosyltransferase/glycogen phosphorylase"/>
    <property type="match status" value="1"/>
</dbReference>
<dbReference type="Proteomes" id="UP000177130">
    <property type="component" value="Unassembled WGS sequence"/>
</dbReference>
<evidence type="ECO:0000313" key="4">
    <source>
        <dbReference type="Proteomes" id="UP000177130"/>
    </source>
</evidence>
<dbReference type="GO" id="GO:0016757">
    <property type="term" value="F:glycosyltransferase activity"/>
    <property type="evidence" value="ECO:0007669"/>
    <property type="project" value="InterPro"/>
</dbReference>
<dbReference type="STRING" id="1802306.A3C72_02825"/>
<organism evidence="3 4">
    <name type="scientific">Candidatus Taylorbacteria bacterium RIFCSPHIGHO2_02_FULL_43_32b</name>
    <dbReference type="NCBI Taxonomy" id="1802306"/>
    <lineage>
        <taxon>Bacteria</taxon>
        <taxon>Candidatus Tayloriibacteriota</taxon>
    </lineage>
</organism>
<dbReference type="Gene3D" id="3.40.50.2000">
    <property type="entry name" value="Glycogen Phosphorylase B"/>
    <property type="match status" value="2"/>
</dbReference>
<dbReference type="InterPro" id="IPR028098">
    <property type="entry name" value="Glyco_trans_4-like_N"/>
</dbReference>
<reference evidence="3 4" key="1">
    <citation type="journal article" date="2016" name="Nat. Commun.">
        <title>Thousands of microbial genomes shed light on interconnected biogeochemical processes in an aquifer system.</title>
        <authorList>
            <person name="Anantharaman K."/>
            <person name="Brown C.T."/>
            <person name="Hug L.A."/>
            <person name="Sharon I."/>
            <person name="Castelle C.J."/>
            <person name="Probst A.J."/>
            <person name="Thomas B.C."/>
            <person name="Singh A."/>
            <person name="Wilkins M.J."/>
            <person name="Karaoz U."/>
            <person name="Brodie E.L."/>
            <person name="Williams K.H."/>
            <person name="Hubbard S.S."/>
            <person name="Banfield J.F."/>
        </authorList>
    </citation>
    <scope>NUCLEOTIDE SEQUENCE [LARGE SCALE GENOMIC DNA]</scope>
</reference>
<dbReference type="EMBL" id="MHRK01000047">
    <property type="protein sequence ID" value="OHA22822.1"/>
    <property type="molecule type" value="Genomic_DNA"/>
</dbReference>
<name>A0A1G2MIK5_9BACT</name>
<dbReference type="AlphaFoldDB" id="A0A1G2MIK5"/>
<dbReference type="Pfam" id="PF13439">
    <property type="entry name" value="Glyco_transf_4"/>
    <property type="match status" value="1"/>
</dbReference>
<proteinExistence type="predicted"/>
<feature type="domain" description="Glycosyltransferase subfamily 4-like N-terminal" evidence="2">
    <location>
        <begin position="14"/>
        <end position="195"/>
    </location>
</feature>
<feature type="domain" description="Glycosyl transferase family 1" evidence="1">
    <location>
        <begin position="215"/>
        <end position="366"/>
    </location>
</feature>
<evidence type="ECO:0000259" key="2">
    <source>
        <dbReference type="Pfam" id="PF13439"/>
    </source>
</evidence>
<evidence type="ECO:0000259" key="1">
    <source>
        <dbReference type="Pfam" id="PF00534"/>
    </source>
</evidence>
<protein>
    <recommendedName>
        <fullName evidence="5">Glycosyl transferase family 1 domain-containing protein</fullName>
    </recommendedName>
</protein>
<accession>A0A1G2MIK5</accession>
<comment type="caution">
    <text evidence="3">The sequence shown here is derived from an EMBL/GenBank/DDBJ whole genome shotgun (WGS) entry which is preliminary data.</text>
</comment>
<evidence type="ECO:0008006" key="5">
    <source>
        <dbReference type="Google" id="ProtNLM"/>
    </source>
</evidence>